<dbReference type="EMBL" id="CP003789">
    <property type="protein sequence ID" value="AGA64450.1"/>
    <property type="molecule type" value="Genomic_DNA"/>
</dbReference>
<keyword evidence="2" id="KW-1185">Reference proteome</keyword>
<name>L0EUC4_LIBCB</name>
<sequence length="379" mass="42438">MSVKTFIQWAKKAKIKERVWFAHALGEVWREEKFKKRDRDELLLIMMHLLDDPVPAVRLAFVKQISHSYKVPRHVILELSEDQSEIAGNVILYSPVLTDSDLVDIVGRGSNVARLFVASRQNLSHVVSAALAEVGCEIDIIALLENQSAKFSRTSLMRITERFNSCVKIRCLLIFRQDLPPGARYLLMRSVSKSLLECHLVNEVIGSRRASYIVADSNDTGTLEIIARTDFSSLPTLVHDLRRNGQLTPAFLMRALTMGKIDFIAAVLEDLMENNKNRVRSILVSGGIHAVRALYEAVGLGREISGIFVEATILWREIASYAVIVEPGIVAEKLLQRLKGKVDLNSPAAELLDMIEKLYINENRRLVRAITSGNALVAA</sequence>
<protein>
    <recommendedName>
        <fullName evidence="3">DUF2336 domain-containing protein</fullName>
    </recommendedName>
</protein>
<dbReference type="RefSeq" id="WP_015272877.1">
    <property type="nucleotide sequence ID" value="NC_019907.1"/>
</dbReference>
<dbReference type="Pfam" id="PF10098">
    <property type="entry name" value="DUF2336"/>
    <property type="match status" value="1"/>
</dbReference>
<dbReference type="eggNOG" id="COG5330">
    <property type="taxonomic scope" value="Bacteria"/>
</dbReference>
<dbReference type="InterPro" id="IPR014598">
    <property type="entry name" value="UCP035865"/>
</dbReference>
<gene>
    <name evidence="1" type="ordered locus">B488_04580</name>
</gene>
<dbReference type="InterPro" id="IPR019285">
    <property type="entry name" value="DUF2336"/>
</dbReference>
<dbReference type="PIRSF" id="PIRSF035865">
    <property type="entry name" value="UCP035865"/>
    <property type="match status" value="1"/>
</dbReference>
<dbReference type="STRING" id="1215343.B488_04580"/>
<proteinExistence type="predicted"/>
<accession>L0EUC4</accession>
<organism evidence="1 2">
    <name type="scientific">Liberibacter crescens (strain BT-1)</name>
    <dbReference type="NCBI Taxonomy" id="1215343"/>
    <lineage>
        <taxon>Bacteria</taxon>
        <taxon>Pseudomonadati</taxon>
        <taxon>Pseudomonadota</taxon>
        <taxon>Alphaproteobacteria</taxon>
        <taxon>Hyphomicrobiales</taxon>
        <taxon>Rhizobiaceae</taxon>
        <taxon>Liberibacter</taxon>
    </lineage>
</organism>
<reference evidence="1 2" key="1">
    <citation type="journal article" date="2012" name="Stand. Genomic Sci.">
        <title>Complete genome sequence of Liberibacter crescens BT-1.</title>
        <authorList>
            <person name="Leonard M.T."/>
            <person name="Fagen J.R."/>
            <person name="Davis-Richardson A.G."/>
            <person name="Davis M.J."/>
            <person name="Triplett E.W."/>
        </authorList>
    </citation>
    <scope>NUCLEOTIDE SEQUENCE [LARGE SCALE GENOMIC DNA]</scope>
    <source>
        <strain evidence="1 2">BT-1</strain>
    </source>
</reference>
<dbReference type="Proteomes" id="UP000010799">
    <property type="component" value="Chromosome"/>
</dbReference>
<evidence type="ECO:0000313" key="1">
    <source>
        <dbReference type="EMBL" id="AGA64450.1"/>
    </source>
</evidence>
<dbReference type="AlphaFoldDB" id="L0EUC4"/>
<evidence type="ECO:0000313" key="2">
    <source>
        <dbReference type="Proteomes" id="UP000010799"/>
    </source>
</evidence>
<evidence type="ECO:0008006" key="3">
    <source>
        <dbReference type="Google" id="ProtNLM"/>
    </source>
</evidence>
<dbReference type="HOGENOM" id="CLU_035493_0_0_5"/>
<dbReference type="KEGG" id="lcc:B488_04580"/>
<dbReference type="PATRIC" id="fig|1215343.11.peg.467"/>